<evidence type="ECO:0000313" key="2">
    <source>
        <dbReference type="Proteomes" id="UP000501069"/>
    </source>
</evidence>
<dbReference type="AlphaFoldDB" id="A0AAP9M0Q3"/>
<reference evidence="1 2" key="1">
    <citation type="submission" date="2019-11" db="EMBL/GenBank/DDBJ databases">
        <title>FDA dAtabase for Regulatory Grade micrObial Sequences (FDA-ARGOS): Supporting development and validation of Infectious Disease Dx tests.</title>
        <authorList>
            <person name="Turner S."/>
            <person name="Byrd R."/>
            <person name="Tallon L."/>
            <person name="Sadzewicz L."/>
            <person name="Vavikolanu K."/>
            <person name="Mehta A."/>
            <person name="Aluvathingal J."/>
            <person name="Nadendla S."/>
            <person name="Myers T."/>
            <person name="Yan Y."/>
            <person name="Sichtig H."/>
        </authorList>
    </citation>
    <scope>NUCLEOTIDE SEQUENCE [LARGE SCALE GENOMIC DNA]</scope>
    <source>
        <strain evidence="1 2">FDAARGOS_739</strain>
    </source>
</reference>
<gene>
    <name evidence="1" type="ORF">FOC47_00520</name>
</gene>
<dbReference type="EMBL" id="CP050964">
    <property type="protein sequence ID" value="QIX89197.1"/>
    <property type="molecule type" value="Genomic_DNA"/>
</dbReference>
<sequence>MTIQELYEWAIKNNAKDFDVEIQYRDSGGCYEGTEDLCESDIEIKHTKWGDVVVL</sequence>
<dbReference type="GeneID" id="57959632"/>
<dbReference type="Proteomes" id="UP000501069">
    <property type="component" value="Chromosome"/>
</dbReference>
<name>A0AAP9M0Q3_9FIRM</name>
<accession>A0AAP9M0Q3</accession>
<proteinExistence type="predicted"/>
<organism evidence="1 2">
    <name type="scientific">Enterocloster clostridioformis</name>
    <dbReference type="NCBI Taxonomy" id="1531"/>
    <lineage>
        <taxon>Bacteria</taxon>
        <taxon>Bacillati</taxon>
        <taxon>Bacillota</taxon>
        <taxon>Clostridia</taxon>
        <taxon>Lachnospirales</taxon>
        <taxon>Lachnospiraceae</taxon>
        <taxon>Enterocloster</taxon>
    </lineage>
</organism>
<dbReference type="RefSeq" id="WP_157135197.1">
    <property type="nucleotide sequence ID" value="NZ_CABKQO010000001.1"/>
</dbReference>
<protein>
    <submittedName>
        <fullName evidence="1">Uncharacterized protein</fullName>
    </submittedName>
</protein>
<evidence type="ECO:0000313" key="1">
    <source>
        <dbReference type="EMBL" id="QIX89197.1"/>
    </source>
</evidence>